<dbReference type="Proteomes" id="UP000887013">
    <property type="component" value="Unassembled WGS sequence"/>
</dbReference>
<protein>
    <submittedName>
        <fullName evidence="1">Uncharacterized protein</fullName>
    </submittedName>
</protein>
<gene>
    <name evidence="1" type="ORF">NPIL_664521</name>
</gene>
<dbReference type="AlphaFoldDB" id="A0A8X6UDY6"/>
<comment type="caution">
    <text evidence="1">The sequence shown here is derived from an EMBL/GenBank/DDBJ whole genome shotgun (WGS) entry which is preliminary data.</text>
</comment>
<dbReference type="EMBL" id="BMAW01028818">
    <property type="protein sequence ID" value="GFU09186.1"/>
    <property type="molecule type" value="Genomic_DNA"/>
</dbReference>
<organism evidence="1 2">
    <name type="scientific">Nephila pilipes</name>
    <name type="common">Giant wood spider</name>
    <name type="synonym">Nephila maculata</name>
    <dbReference type="NCBI Taxonomy" id="299642"/>
    <lineage>
        <taxon>Eukaryota</taxon>
        <taxon>Metazoa</taxon>
        <taxon>Ecdysozoa</taxon>
        <taxon>Arthropoda</taxon>
        <taxon>Chelicerata</taxon>
        <taxon>Arachnida</taxon>
        <taxon>Araneae</taxon>
        <taxon>Araneomorphae</taxon>
        <taxon>Entelegynae</taxon>
        <taxon>Araneoidea</taxon>
        <taxon>Nephilidae</taxon>
        <taxon>Nephila</taxon>
    </lineage>
</organism>
<sequence length="161" mass="18736">MFVCRQPVSAKIKLTSRYGYGFAKAVLKAGRKRLYMLFTAGQGMANVLLLQKAYGGKYTRQQCKYARNISLSFIFSNACLFRYSCFLPLRQCRMMTFDLWEPWYRAILTEDSGRKKEQVSSDPGDPWDKIEGQALHSESDAQLIYDFFLTFFSLRPHTFSR</sequence>
<evidence type="ECO:0000313" key="2">
    <source>
        <dbReference type="Proteomes" id="UP000887013"/>
    </source>
</evidence>
<evidence type="ECO:0000313" key="1">
    <source>
        <dbReference type="EMBL" id="GFU09186.1"/>
    </source>
</evidence>
<accession>A0A8X6UDY6</accession>
<reference evidence="1" key="1">
    <citation type="submission" date="2020-08" db="EMBL/GenBank/DDBJ databases">
        <title>Multicomponent nature underlies the extraordinary mechanical properties of spider dragline silk.</title>
        <authorList>
            <person name="Kono N."/>
            <person name="Nakamura H."/>
            <person name="Mori M."/>
            <person name="Yoshida Y."/>
            <person name="Ohtoshi R."/>
            <person name="Malay A.D."/>
            <person name="Moran D.A.P."/>
            <person name="Tomita M."/>
            <person name="Numata K."/>
            <person name="Arakawa K."/>
        </authorList>
    </citation>
    <scope>NUCLEOTIDE SEQUENCE</scope>
</reference>
<name>A0A8X6UDY6_NEPPI</name>
<keyword evidence="2" id="KW-1185">Reference proteome</keyword>
<proteinExistence type="predicted"/>